<dbReference type="InterPro" id="IPR000531">
    <property type="entry name" value="Beta-barrel_TonB"/>
</dbReference>
<dbReference type="InterPro" id="IPR023997">
    <property type="entry name" value="TonB-dep_OMP_SusC/RagA_CS"/>
</dbReference>
<evidence type="ECO:0000259" key="12">
    <source>
        <dbReference type="Pfam" id="PF07715"/>
    </source>
</evidence>
<dbReference type="NCBIfam" id="TIGR04057">
    <property type="entry name" value="SusC_RagA_signa"/>
    <property type="match status" value="1"/>
</dbReference>
<accession>A0A940IFJ5</accession>
<dbReference type="FunFam" id="2.60.40.1120:FF:000003">
    <property type="entry name" value="Outer membrane protein Omp121"/>
    <property type="match status" value="1"/>
</dbReference>
<evidence type="ECO:0000256" key="2">
    <source>
        <dbReference type="ARBA" id="ARBA00022448"/>
    </source>
</evidence>
<comment type="similarity">
    <text evidence="8 9">Belongs to the TonB-dependent receptor family.</text>
</comment>
<evidence type="ECO:0000313" key="13">
    <source>
        <dbReference type="EMBL" id="MBO8440672.1"/>
    </source>
</evidence>
<evidence type="ECO:0000256" key="8">
    <source>
        <dbReference type="PROSITE-ProRule" id="PRU01360"/>
    </source>
</evidence>
<comment type="caution">
    <text evidence="13">The sequence shown here is derived from an EMBL/GenBank/DDBJ whole genome shotgun (WGS) entry which is preliminary data.</text>
</comment>
<proteinExistence type="inferred from homology"/>
<dbReference type="EMBL" id="JADIMV010000143">
    <property type="protein sequence ID" value="MBO8440672.1"/>
    <property type="molecule type" value="Genomic_DNA"/>
</dbReference>
<evidence type="ECO:0000313" key="14">
    <source>
        <dbReference type="Proteomes" id="UP000712007"/>
    </source>
</evidence>
<evidence type="ECO:0000259" key="11">
    <source>
        <dbReference type="Pfam" id="PF00593"/>
    </source>
</evidence>
<dbReference type="InterPro" id="IPR012910">
    <property type="entry name" value="Plug_dom"/>
</dbReference>
<dbReference type="PROSITE" id="PS52016">
    <property type="entry name" value="TONB_DEPENDENT_REC_3"/>
    <property type="match status" value="1"/>
</dbReference>
<evidence type="ECO:0000256" key="5">
    <source>
        <dbReference type="ARBA" id="ARBA00023077"/>
    </source>
</evidence>
<keyword evidence="3 8" id="KW-1134">Transmembrane beta strand</keyword>
<keyword evidence="2 8" id="KW-0813">Transport</keyword>
<feature type="chain" id="PRO_5037922866" evidence="10">
    <location>
        <begin position="28"/>
        <end position="1025"/>
    </location>
</feature>
<dbReference type="InterPro" id="IPR037066">
    <property type="entry name" value="Plug_dom_sf"/>
</dbReference>
<evidence type="ECO:0000256" key="9">
    <source>
        <dbReference type="RuleBase" id="RU003357"/>
    </source>
</evidence>
<dbReference type="Pfam" id="PF07715">
    <property type="entry name" value="Plug"/>
    <property type="match status" value="1"/>
</dbReference>
<feature type="domain" description="TonB-dependent receptor plug" evidence="12">
    <location>
        <begin position="121"/>
        <end position="236"/>
    </location>
</feature>
<organism evidence="13 14">
    <name type="scientific">Candidatus Aphodosoma intestinipullorum</name>
    <dbReference type="NCBI Taxonomy" id="2840674"/>
    <lineage>
        <taxon>Bacteria</taxon>
        <taxon>Pseudomonadati</taxon>
        <taxon>Bacteroidota</taxon>
        <taxon>Bacteroidia</taxon>
        <taxon>Bacteroidales</taxon>
        <taxon>Candidatus Aphodosoma</taxon>
    </lineage>
</organism>
<dbReference type="Gene3D" id="2.40.170.20">
    <property type="entry name" value="TonB-dependent receptor, beta-barrel domain"/>
    <property type="match status" value="1"/>
</dbReference>
<gene>
    <name evidence="13" type="ORF">IAC51_08510</name>
</gene>
<feature type="domain" description="TonB-dependent receptor-like beta-barrel" evidence="11">
    <location>
        <begin position="403"/>
        <end position="973"/>
    </location>
</feature>
<dbReference type="InterPro" id="IPR039426">
    <property type="entry name" value="TonB-dep_rcpt-like"/>
</dbReference>
<dbReference type="InterPro" id="IPR023996">
    <property type="entry name" value="TonB-dep_OMP_SusC/RagA"/>
</dbReference>
<feature type="signal peptide" evidence="10">
    <location>
        <begin position="1"/>
        <end position="27"/>
    </location>
</feature>
<reference evidence="13" key="2">
    <citation type="journal article" date="2021" name="PeerJ">
        <title>Extensive microbial diversity within the chicken gut microbiome revealed by metagenomics and culture.</title>
        <authorList>
            <person name="Gilroy R."/>
            <person name="Ravi A."/>
            <person name="Getino M."/>
            <person name="Pursley I."/>
            <person name="Horton D.L."/>
            <person name="Alikhan N.F."/>
            <person name="Baker D."/>
            <person name="Gharbi K."/>
            <person name="Hall N."/>
            <person name="Watson M."/>
            <person name="Adriaenssens E.M."/>
            <person name="Foster-Nyarko E."/>
            <person name="Jarju S."/>
            <person name="Secka A."/>
            <person name="Antonio M."/>
            <person name="Oren A."/>
            <person name="Chaudhuri R.R."/>
            <person name="La Ragione R."/>
            <person name="Hildebrand F."/>
            <person name="Pallen M.J."/>
        </authorList>
    </citation>
    <scope>NUCLEOTIDE SEQUENCE</scope>
    <source>
        <strain evidence="13">3924</strain>
    </source>
</reference>
<evidence type="ECO:0000256" key="3">
    <source>
        <dbReference type="ARBA" id="ARBA00022452"/>
    </source>
</evidence>
<dbReference type="Pfam" id="PF13715">
    <property type="entry name" value="CarbopepD_reg_2"/>
    <property type="match status" value="1"/>
</dbReference>
<dbReference type="Gene3D" id="2.60.40.1120">
    <property type="entry name" value="Carboxypeptidase-like, regulatory domain"/>
    <property type="match status" value="1"/>
</dbReference>
<keyword evidence="4 8" id="KW-0812">Transmembrane</keyword>
<keyword evidence="13" id="KW-0675">Receptor</keyword>
<protein>
    <submittedName>
        <fullName evidence="13">TonB-dependent receptor</fullName>
    </submittedName>
</protein>
<name>A0A940IFJ5_9BACT</name>
<evidence type="ECO:0000256" key="10">
    <source>
        <dbReference type="SAM" id="SignalP"/>
    </source>
</evidence>
<evidence type="ECO:0000256" key="4">
    <source>
        <dbReference type="ARBA" id="ARBA00022692"/>
    </source>
</evidence>
<comment type="subcellular location">
    <subcellularLocation>
        <location evidence="1 8">Cell outer membrane</location>
        <topology evidence="1 8">Multi-pass membrane protein</topology>
    </subcellularLocation>
</comment>
<dbReference type="SUPFAM" id="SSF49464">
    <property type="entry name" value="Carboxypeptidase regulatory domain-like"/>
    <property type="match status" value="1"/>
</dbReference>
<keyword evidence="6 8" id="KW-0472">Membrane</keyword>
<dbReference type="InterPro" id="IPR036942">
    <property type="entry name" value="Beta-barrel_TonB_sf"/>
</dbReference>
<evidence type="ECO:0000256" key="7">
    <source>
        <dbReference type="ARBA" id="ARBA00023237"/>
    </source>
</evidence>
<dbReference type="AlphaFoldDB" id="A0A940IFJ5"/>
<dbReference type="Proteomes" id="UP000712007">
    <property type="component" value="Unassembled WGS sequence"/>
</dbReference>
<dbReference type="InterPro" id="IPR008969">
    <property type="entry name" value="CarboxyPept-like_regulatory"/>
</dbReference>
<dbReference type="GO" id="GO:0009279">
    <property type="term" value="C:cell outer membrane"/>
    <property type="evidence" value="ECO:0007669"/>
    <property type="project" value="UniProtKB-SubCell"/>
</dbReference>
<dbReference type="Gene3D" id="2.170.130.10">
    <property type="entry name" value="TonB-dependent receptor, plug domain"/>
    <property type="match status" value="1"/>
</dbReference>
<keyword evidence="10" id="KW-0732">Signal</keyword>
<evidence type="ECO:0000256" key="6">
    <source>
        <dbReference type="ARBA" id="ARBA00023136"/>
    </source>
</evidence>
<reference evidence="13" key="1">
    <citation type="submission" date="2020-10" db="EMBL/GenBank/DDBJ databases">
        <authorList>
            <person name="Gilroy R."/>
        </authorList>
    </citation>
    <scope>NUCLEOTIDE SEQUENCE</scope>
    <source>
        <strain evidence="13">3924</strain>
    </source>
</reference>
<keyword evidence="7 8" id="KW-0998">Cell outer membrane</keyword>
<dbReference type="SUPFAM" id="SSF56935">
    <property type="entry name" value="Porins"/>
    <property type="match status" value="1"/>
</dbReference>
<dbReference type="NCBIfam" id="TIGR04056">
    <property type="entry name" value="OMP_RagA_SusC"/>
    <property type="match status" value="1"/>
</dbReference>
<evidence type="ECO:0000256" key="1">
    <source>
        <dbReference type="ARBA" id="ARBA00004571"/>
    </source>
</evidence>
<sequence>MVISDFNAKMRSLFVLIVMLLCGVAVSAQDVSVSGVVKDQTGEPAIGATIQVKGTTHGTITDYDGNFTLDVPSDAVLVVSYMGFKTQEITVGSQRSFNITLVEDAELLDDVVVIGYGVVKKDDATGSVTAIEPDMMNKGLTTNAQDMMQGKIAGVNVTTVGGDPGAGAAIRIRGGSSLSASNDPLIVIDGLAMDNNGIQGVSNPLAMVNPNDIETFTVLKDASATAIYGSRASNGVIIITTKKGRAGQKPTFSYEGNMSASVLTNRMEVMSASQYRDWLGSNGFENKLGGLGSYDTDWQKEIFRTAVNTDHNFNITGGLKNMPYRVSLGYTLQNGVVKTSDMNRVTASVNLSPSFLDDHLTFNVNAKGMYIGNRFADGGAVGAALGMDPTRPVYDDTYPEFGGYYQTPKSADGIGDPNWLYMTNSNTPQNPVALLNLKNDRSHAGTFIGNIEGDYKIHGLEDLRLHANFGADYSYGIQNTDISPYSYSNNYYGWYGTNHKSKYNLQFNAYAQYYKDFNENHHFDVMAGYEWQHFKYESVDEGCGYFRDTHPLTPSAQNGYKYLQDASESYLVSFFGRVNYIALNRYMITATVRGDGSSKFAPGKQWGLFPSVALGWKIKEEAFLKDVSAVSDLKLRLGWGITGQQDIGSDYVGLILYEQSQDYADGTLGEIDPETGDYIWMQTSRPMAYNLDLTWEKTTTYNAGLDFGFANNRITGSLDYYYRLTTDLISTVDVAIGTNFSNRLPQNIGSLSNQGVEFAINAVAIDNKRLKWDLGFNVTYNDNKIVSLNGNAGNEEYYVATGSISAGTGNTIQRHQEGYAANTFFVYETAYDTNGQLYIVNQDDDPNINDKDLVAYHSAMPKVMLGFQSKWEFYNFDLGFTLRANFGNYVYNDVKGNKLYGAATPEREGGYTNLLWGAVNMYDEMKNSTNITSTNCFMIDRLVEDGSFLRVDNITLGYTFNEPKIKARIFATVSNPLLFTKYSGLDPEVPFRTEGSGLNKSVNPGIDKDVYPRSMTVLCGLSLQF</sequence>
<dbReference type="Pfam" id="PF00593">
    <property type="entry name" value="TonB_dep_Rec_b-barrel"/>
    <property type="match status" value="1"/>
</dbReference>
<keyword evidence="5 9" id="KW-0798">TonB box</keyword>